<gene>
    <name evidence="3" type="primary">menH</name>
    <name evidence="5" type="ORF">SAMN05421503_1092</name>
</gene>
<comment type="function">
    <text evidence="3">Catalyzes a proton abstraction reaction that results in 2,5-elimination of pyruvate from 2-succinyl-5-enolpyruvyl-6-hydroxy-3-cyclohexene-1-carboxylate (SEPHCHC) and the formation of 2-succinyl-6-hydroxy-2,4-cyclohexadiene-1-carboxylate (SHCHC).</text>
</comment>
<evidence type="ECO:0000256" key="2">
    <source>
        <dbReference type="ARBA" id="ARBA00023239"/>
    </source>
</evidence>
<comment type="similarity">
    <text evidence="3">Belongs to the AB hydrolase superfamily. MenH family.</text>
</comment>
<keyword evidence="2 3" id="KW-0456">Lyase</keyword>
<name>A0A285N949_9BACI</name>
<comment type="catalytic activity">
    <reaction evidence="3">
        <text>5-enolpyruvoyl-6-hydroxy-2-succinyl-cyclohex-3-ene-1-carboxylate = (1R,6R)-6-hydroxy-2-succinyl-cyclohexa-2,4-diene-1-carboxylate + pyruvate</text>
        <dbReference type="Rhea" id="RHEA:25597"/>
        <dbReference type="ChEBI" id="CHEBI:15361"/>
        <dbReference type="ChEBI" id="CHEBI:58689"/>
        <dbReference type="ChEBI" id="CHEBI:58818"/>
        <dbReference type="EC" id="4.2.99.20"/>
    </reaction>
</comment>
<dbReference type="RefSeq" id="WP_097039944.1">
    <property type="nucleotide sequence ID" value="NZ_OBEK01000001.1"/>
</dbReference>
<dbReference type="SUPFAM" id="SSF53474">
    <property type="entry name" value="alpha/beta-Hydrolases"/>
    <property type="match status" value="1"/>
</dbReference>
<evidence type="ECO:0000256" key="3">
    <source>
        <dbReference type="HAMAP-Rule" id="MF_01660"/>
    </source>
</evidence>
<sequence length="271" mass="30212">MLNFHYVETGNRQAATTLLLFHGFTGTSQTWVPFLESWSVSHRVIAIDMPGHGKTESSDAITMESFTDAVAAFLDNLAINEVKLLGYSMGGRAALSFACRYPEKVSGLLLESASPGLKTEEERYARQQQDERLAQRLEAEGLEEFVVFWGNIPLFETQKSLPKSIQKQIRQERLSQQASGLAASLRTMGTGKQSSNWDKLSLLDRPVVLVAGALDHKFVGINQEMEKQLPNATLHIAAAAGHSVHVEQPRIFDKIVRRYLLHDEADIMEES</sequence>
<dbReference type="GO" id="GO:0009234">
    <property type="term" value="P:menaquinone biosynthetic process"/>
    <property type="evidence" value="ECO:0007669"/>
    <property type="project" value="UniProtKB-UniRule"/>
</dbReference>
<accession>A0A285N949</accession>
<dbReference type="UniPathway" id="UPA01057">
    <property type="reaction ID" value="UER00900"/>
</dbReference>
<dbReference type="InterPro" id="IPR000073">
    <property type="entry name" value="AB_hydrolase_1"/>
</dbReference>
<evidence type="ECO:0000256" key="1">
    <source>
        <dbReference type="ARBA" id="ARBA00022428"/>
    </source>
</evidence>
<dbReference type="InterPro" id="IPR022485">
    <property type="entry name" value="SHCHC_synthase_MenH"/>
</dbReference>
<dbReference type="Pfam" id="PF00561">
    <property type="entry name" value="Abhydrolase_1"/>
    <property type="match status" value="1"/>
</dbReference>
<dbReference type="PANTHER" id="PTHR42916">
    <property type="entry name" value="2-SUCCINYL-5-ENOLPYRUVYL-6-HYDROXY-3-CYCLOHEXENE-1-CARBOXYLATE SYNTHASE"/>
    <property type="match status" value="1"/>
</dbReference>
<dbReference type="HAMAP" id="MF_01660">
    <property type="entry name" value="MenH"/>
    <property type="match status" value="1"/>
</dbReference>
<dbReference type="PRINTS" id="PR00111">
    <property type="entry name" value="ABHYDROLASE"/>
</dbReference>
<organism evidence="5 6">
    <name type="scientific">Terribacillus aidingensis</name>
    <dbReference type="NCBI Taxonomy" id="586416"/>
    <lineage>
        <taxon>Bacteria</taxon>
        <taxon>Bacillati</taxon>
        <taxon>Bacillota</taxon>
        <taxon>Bacilli</taxon>
        <taxon>Bacillales</taxon>
        <taxon>Bacillaceae</taxon>
        <taxon>Terribacillus</taxon>
    </lineage>
</organism>
<keyword evidence="6" id="KW-1185">Reference proteome</keyword>
<dbReference type="EMBL" id="OBEK01000001">
    <property type="protein sequence ID" value="SNZ05985.1"/>
    <property type="molecule type" value="Genomic_DNA"/>
</dbReference>
<keyword evidence="1 3" id="KW-0474">Menaquinone biosynthesis</keyword>
<dbReference type="Gene3D" id="3.40.50.1820">
    <property type="entry name" value="alpha/beta hydrolase"/>
    <property type="match status" value="1"/>
</dbReference>
<dbReference type="Proteomes" id="UP000219356">
    <property type="component" value="Unassembled WGS sequence"/>
</dbReference>
<dbReference type="UniPathway" id="UPA00079"/>
<dbReference type="NCBIfam" id="TIGR03695">
    <property type="entry name" value="menH_SHCHC"/>
    <property type="match status" value="1"/>
</dbReference>
<dbReference type="AlphaFoldDB" id="A0A285N949"/>
<comment type="subunit">
    <text evidence="3">Monomer.</text>
</comment>
<dbReference type="PANTHER" id="PTHR42916:SF1">
    <property type="entry name" value="PROTEIN PHYLLO, CHLOROPLASTIC"/>
    <property type="match status" value="1"/>
</dbReference>
<dbReference type="InterPro" id="IPR029058">
    <property type="entry name" value="AB_hydrolase_fold"/>
</dbReference>
<dbReference type="EC" id="4.2.99.20" evidence="3"/>
<protein>
    <recommendedName>
        <fullName evidence="3">Putative 2-succinyl-6-hydroxy-2,4-cyclohexadiene-1-carboxylate synthase</fullName>
        <shortName evidence="3">SHCHC synthase</shortName>
        <ecNumber evidence="3">4.2.99.20</ecNumber>
    </recommendedName>
</protein>
<evidence type="ECO:0000313" key="5">
    <source>
        <dbReference type="EMBL" id="SNZ05985.1"/>
    </source>
</evidence>
<dbReference type="OrthoDB" id="9808398at2"/>
<comment type="pathway">
    <text evidence="3">Quinol/quinone metabolism; 1,4-dihydroxy-2-naphthoate biosynthesis; 1,4-dihydroxy-2-naphthoate from chorismate: step 3/7.</text>
</comment>
<dbReference type="InterPro" id="IPR000639">
    <property type="entry name" value="Epox_hydrolase-like"/>
</dbReference>
<evidence type="ECO:0000259" key="4">
    <source>
        <dbReference type="Pfam" id="PF00561"/>
    </source>
</evidence>
<feature type="domain" description="AB hydrolase-1" evidence="4">
    <location>
        <begin position="17"/>
        <end position="248"/>
    </location>
</feature>
<reference evidence="6" key="1">
    <citation type="submission" date="2017-09" db="EMBL/GenBank/DDBJ databases">
        <authorList>
            <person name="Varghese N."/>
            <person name="Submissions S."/>
        </authorList>
    </citation>
    <scope>NUCLEOTIDE SEQUENCE [LARGE SCALE GENOMIC DNA]</scope>
    <source>
        <strain evidence="6">CGMCC 1.8913</strain>
    </source>
</reference>
<comment type="pathway">
    <text evidence="3">Quinol/quinone metabolism; menaquinone biosynthesis.</text>
</comment>
<dbReference type="GO" id="GO:0070205">
    <property type="term" value="F:2-succinyl-6-hydroxy-2,4-cyclohexadiene-1-carboxylate synthase activity"/>
    <property type="evidence" value="ECO:0007669"/>
    <property type="project" value="UniProtKB-UniRule"/>
</dbReference>
<proteinExistence type="inferred from homology"/>
<evidence type="ECO:0000313" key="6">
    <source>
        <dbReference type="Proteomes" id="UP000219356"/>
    </source>
</evidence>
<dbReference type="PRINTS" id="PR00412">
    <property type="entry name" value="EPOXHYDRLASE"/>
</dbReference>